<proteinExistence type="predicted"/>
<sequence length="81" mass="9074">MSILEALLLMTGEKMYLSGLVKFRLGAECNSCISTTFSFVTVSGRNEPSVFAHVKNETENRQESLLQIHQNPQENLLQIGM</sequence>
<organism evidence="1">
    <name type="scientific">Rhizophora mucronata</name>
    <name type="common">Asiatic mangrove</name>
    <dbReference type="NCBI Taxonomy" id="61149"/>
    <lineage>
        <taxon>Eukaryota</taxon>
        <taxon>Viridiplantae</taxon>
        <taxon>Streptophyta</taxon>
        <taxon>Embryophyta</taxon>
        <taxon>Tracheophyta</taxon>
        <taxon>Spermatophyta</taxon>
        <taxon>Magnoliopsida</taxon>
        <taxon>eudicotyledons</taxon>
        <taxon>Gunneridae</taxon>
        <taxon>Pentapetalae</taxon>
        <taxon>rosids</taxon>
        <taxon>fabids</taxon>
        <taxon>Malpighiales</taxon>
        <taxon>Rhizophoraceae</taxon>
        <taxon>Rhizophora</taxon>
    </lineage>
</organism>
<dbReference type="EMBL" id="GGEC01088446">
    <property type="protein sequence ID" value="MBX68930.1"/>
    <property type="molecule type" value="Transcribed_RNA"/>
</dbReference>
<evidence type="ECO:0000313" key="1">
    <source>
        <dbReference type="EMBL" id="MBX68930.1"/>
    </source>
</evidence>
<reference evidence="1" key="1">
    <citation type="submission" date="2018-02" db="EMBL/GenBank/DDBJ databases">
        <title>Rhizophora mucronata_Transcriptome.</title>
        <authorList>
            <person name="Meera S.P."/>
            <person name="Sreeshan A."/>
            <person name="Augustine A."/>
        </authorList>
    </citation>
    <scope>NUCLEOTIDE SEQUENCE</scope>
    <source>
        <tissue evidence="1">Leaf</tissue>
    </source>
</reference>
<dbReference type="AlphaFoldDB" id="A0A2P2QPI7"/>
<protein>
    <submittedName>
        <fullName evidence="1">Uncharacterized protein</fullName>
    </submittedName>
</protein>
<accession>A0A2P2QPI7</accession>
<name>A0A2P2QPI7_RHIMU</name>